<name>A0AAV7STT8_PLEWA</name>
<reference evidence="1" key="1">
    <citation type="journal article" date="2022" name="bioRxiv">
        <title>Sequencing and chromosome-scale assembly of the giantPleurodeles waltlgenome.</title>
        <authorList>
            <person name="Brown T."/>
            <person name="Elewa A."/>
            <person name="Iarovenko S."/>
            <person name="Subramanian E."/>
            <person name="Araus A.J."/>
            <person name="Petzold A."/>
            <person name="Susuki M."/>
            <person name="Suzuki K.-i.T."/>
            <person name="Hayashi T."/>
            <person name="Toyoda A."/>
            <person name="Oliveira C."/>
            <person name="Osipova E."/>
            <person name="Leigh N.D."/>
            <person name="Simon A."/>
            <person name="Yun M.H."/>
        </authorList>
    </citation>
    <scope>NUCLEOTIDE SEQUENCE</scope>
    <source>
        <strain evidence="1">20211129_DDA</strain>
        <tissue evidence="1">Liver</tissue>
    </source>
</reference>
<dbReference type="Proteomes" id="UP001066276">
    <property type="component" value="Chromosome 4_2"/>
</dbReference>
<proteinExistence type="predicted"/>
<gene>
    <name evidence="1" type="ORF">NDU88_007897</name>
</gene>
<dbReference type="EMBL" id="JANPWB010000008">
    <property type="protein sequence ID" value="KAJ1167506.1"/>
    <property type="molecule type" value="Genomic_DNA"/>
</dbReference>
<evidence type="ECO:0000313" key="1">
    <source>
        <dbReference type="EMBL" id="KAJ1167506.1"/>
    </source>
</evidence>
<keyword evidence="2" id="KW-1185">Reference proteome</keyword>
<protein>
    <submittedName>
        <fullName evidence="1">Uncharacterized protein</fullName>
    </submittedName>
</protein>
<sequence length="99" mass="11091">MRRLLSAVRCSEQIPHSAVRCTAECTDSSQFTSASYSALPRLTRKFVYRQAWEASCRFCCFSASASAVAAPSHPGVKLFPRRAKRQLRANKAEDKPLMH</sequence>
<evidence type="ECO:0000313" key="2">
    <source>
        <dbReference type="Proteomes" id="UP001066276"/>
    </source>
</evidence>
<organism evidence="1 2">
    <name type="scientific">Pleurodeles waltl</name>
    <name type="common">Iberian ribbed newt</name>
    <dbReference type="NCBI Taxonomy" id="8319"/>
    <lineage>
        <taxon>Eukaryota</taxon>
        <taxon>Metazoa</taxon>
        <taxon>Chordata</taxon>
        <taxon>Craniata</taxon>
        <taxon>Vertebrata</taxon>
        <taxon>Euteleostomi</taxon>
        <taxon>Amphibia</taxon>
        <taxon>Batrachia</taxon>
        <taxon>Caudata</taxon>
        <taxon>Salamandroidea</taxon>
        <taxon>Salamandridae</taxon>
        <taxon>Pleurodelinae</taxon>
        <taxon>Pleurodeles</taxon>
    </lineage>
</organism>
<comment type="caution">
    <text evidence="1">The sequence shown here is derived from an EMBL/GenBank/DDBJ whole genome shotgun (WGS) entry which is preliminary data.</text>
</comment>
<accession>A0AAV7STT8</accession>
<dbReference type="AlphaFoldDB" id="A0AAV7STT8"/>